<dbReference type="Pfam" id="PF20046">
    <property type="entry name" value="DUF6448"/>
    <property type="match status" value="1"/>
</dbReference>
<name>A0A2J0LEH2_9BACT</name>
<sequence>MQGIRYKLITILTLSVVIFAIAHLKDSLLSFFIPFAFAHCDTLDGPVVKDAKQALEKGDVTPVLKWVKKETESEIRAAFKKTLAERKSNQDAADMKFFATLVRVHRAGEGAPFTGLKPSGSVEPIIAGADKALETGSIDELTQEMSNHLTNGVKERFERVFELKKHKDENVKAGREYVEAYVEYAHYVEGLHNMIAGTGGHHHEESEETKHE</sequence>
<gene>
    <name evidence="1" type="ORF">COW11_04305</name>
</gene>
<organism evidence="1 2">
    <name type="scientific">Candidatus Taenaricola geysiri</name>
    <dbReference type="NCBI Taxonomy" id="1974752"/>
    <lineage>
        <taxon>Bacteria</taxon>
        <taxon>Pseudomonadati</taxon>
        <taxon>Candidatus Omnitrophota</taxon>
        <taxon>Candidatus Taenaricola</taxon>
    </lineage>
</organism>
<evidence type="ECO:0000313" key="2">
    <source>
        <dbReference type="Proteomes" id="UP000231267"/>
    </source>
</evidence>
<dbReference type="Proteomes" id="UP000231267">
    <property type="component" value="Unassembled WGS sequence"/>
</dbReference>
<comment type="caution">
    <text evidence="1">The sequence shown here is derived from an EMBL/GenBank/DDBJ whole genome shotgun (WGS) entry which is preliminary data.</text>
</comment>
<accession>A0A2J0LEH2</accession>
<evidence type="ECO:0000313" key="1">
    <source>
        <dbReference type="EMBL" id="PIW66248.1"/>
    </source>
</evidence>
<proteinExistence type="predicted"/>
<protein>
    <submittedName>
        <fullName evidence="1">Uncharacterized protein</fullName>
    </submittedName>
</protein>
<dbReference type="EMBL" id="PFGP01000099">
    <property type="protein sequence ID" value="PIW66248.1"/>
    <property type="molecule type" value="Genomic_DNA"/>
</dbReference>
<reference evidence="1 2" key="1">
    <citation type="submission" date="2017-09" db="EMBL/GenBank/DDBJ databases">
        <title>Depth-based differentiation of microbial function through sediment-hosted aquifers and enrichment of novel symbionts in the deep terrestrial subsurface.</title>
        <authorList>
            <person name="Probst A.J."/>
            <person name="Ladd B."/>
            <person name="Jarett J.K."/>
            <person name="Geller-Mcgrath D.E."/>
            <person name="Sieber C.M."/>
            <person name="Emerson J.B."/>
            <person name="Anantharaman K."/>
            <person name="Thomas B.C."/>
            <person name="Malmstrom R."/>
            <person name="Stieglmeier M."/>
            <person name="Klingl A."/>
            <person name="Woyke T."/>
            <person name="Ryan C.M."/>
            <person name="Banfield J.F."/>
        </authorList>
    </citation>
    <scope>NUCLEOTIDE SEQUENCE [LARGE SCALE GENOMIC DNA]</scope>
    <source>
        <strain evidence="1">CG12_big_fil_rev_8_21_14_0_65_43_15</strain>
    </source>
</reference>
<dbReference type="InterPro" id="IPR045613">
    <property type="entry name" value="DUF6448"/>
</dbReference>
<dbReference type="AlphaFoldDB" id="A0A2J0LEH2"/>